<reference evidence="2 3" key="1">
    <citation type="submission" date="2019-05" db="EMBL/GenBank/DDBJ databases">
        <title>Complete genome sequence of Izhakiella calystegiae KSNA2, an endophyte isolated from beach morning glory (Calystegia soldanella).</title>
        <authorList>
            <person name="Jiang L."/>
            <person name="Jeong J.C."/>
            <person name="Kim C.Y."/>
            <person name="Kim D.H."/>
            <person name="Kim S.W."/>
            <person name="Lee j."/>
        </authorList>
    </citation>
    <scope>NUCLEOTIDE SEQUENCE [LARGE SCALE GENOMIC DNA]</scope>
    <source>
        <strain evidence="2 3">KSNA2</strain>
    </source>
</reference>
<proteinExistence type="predicted"/>
<keyword evidence="1" id="KW-0812">Transmembrane</keyword>
<dbReference type="AlphaFoldDB" id="A0A4P8YM22"/>
<keyword evidence="1" id="KW-0472">Membrane</keyword>
<keyword evidence="3" id="KW-1185">Reference proteome</keyword>
<dbReference type="Proteomes" id="UP000302163">
    <property type="component" value="Chromosome"/>
</dbReference>
<dbReference type="OrthoDB" id="6574591at2"/>
<dbReference type="NCBIfam" id="NF033842">
    <property type="entry name" value="small_MgtS"/>
    <property type="match status" value="1"/>
</dbReference>
<feature type="transmembrane region" description="Helical" evidence="1">
    <location>
        <begin position="7"/>
        <end position="27"/>
    </location>
</feature>
<accession>A0A4P8YM22</accession>
<keyword evidence="1" id="KW-1133">Transmembrane helix</keyword>
<name>A0A4P8YM22_9ENTR</name>
<dbReference type="RefSeq" id="WP_138097399.1">
    <property type="nucleotide sequence ID" value="NZ_CP040428.1"/>
</dbReference>
<gene>
    <name evidence="2" type="primary">mgtS</name>
    <name evidence="2" type="ORF">FEM41_17095</name>
</gene>
<evidence type="ECO:0000313" key="3">
    <source>
        <dbReference type="Proteomes" id="UP000302163"/>
    </source>
</evidence>
<evidence type="ECO:0000313" key="2">
    <source>
        <dbReference type="EMBL" id="QCT21243.1"/>
    </source>
</evidence>
<evidence type="ECO:0000256" key="1">
    <source>
        <dbReference type="SAM" id="Phobius"/>
    </source>
</evidence>
<dbReference type="KEGG" id="izh:FEM41_17095"/>
<dbReference type="EMBL" id="CP040428">
    <property type="protein sequence ID" value="QCT21243.1"/>
    <property type="molecule type" value="Genomic_DNA"/>
</dbReference>
<organism evidence="2 3">
    <name type="scientific">Jejubacter calystegiae</name>
    <dbReference type="NCBI Taxonomy" id="2579935"/>
    <lineage>
        <taxon>Bacteria</taxon>
        <taxon>Pseudomonadati</taxon>
        <taxon>Pseudomonadota</taxon>
        <taxon>Gammaproteobacteria</taxon>
        <taxon>Enterobacterales</taxon>
        <taxon>Enterobacteriaceae</taxon>
        <taxon>Jejubacter</taxon>
    </lineage>
</organism>
<sequence length="31" mass="3567">MLGNMHVFLAVLGMIVFSGFLAAWFSYKWDD</sequence>
<dbReference type="Pfam" id="PF22865">
    <property type="entry name" value="MgtS-like"/>
    <property type="match status" value="1"/>
</dbReference>
<protein>
    <submittedName>
        <fullName evidence="2">Protein MgtS</fullName>
    </submittedName>
</protein>
<dbReference type="InterPro" id="IPR047998">
    <property type="entry name" value="MgtS"/>
</dbReference>